<evidence type="ECO:0000259" key="6">
    <source>
        <dbReference type="PROSITE" id="PS50263"/>
    </source>
</evidence>
<proteinExistence type="inferred from homology"/>
<dbReference type="InterPro" id="IPR003010">
    <property type="entry name" value="C-N_Hydrolase"/>
</dbReference>
<dbReference type="Gene3D" id="3.60.110.10">
    <property type="entry name" value="Carbon-nitrogen hydrolase"/>
    <property type="match status" value="1"/>
</dbReference>
<dbReference type="EC" id="3.5.5.1" evidence="4"/>
<comment type="caution">
    <text evidence="7">The sequence shown here is derived from an EMBL/GenBank/DDBJ whole genome shotgun (WGS) entry which is preliminary data.</text>
</comment>
<gene>
    <name evidence="7" type="ORF">CSUB01_12098</name>
</gene>
<dbReference type="Proteomes" id="UP000027238">
    <property type="component" value="Unassembled WGS sequence"/>
</dbReference>
<dbReference type="PROSITE" id="PS50263">
    <property type="entry name" value="CN_HYDROLASE"/>
    <property type="match status" value="1"/>
</dbReference>
<dbReference type="PANTHER" id="PTHR46044:SF14">
    <property type="entry name" value="ARYLACETONITRILASE"/>
    <property type="match status" value="1"/>
</dbReference>
<keyword evidence="2" id="KW-0378">Hydrolase</keyword>
<evidence type="ECO:0000313" key="7">
    <source>
        <dbReference type="EMBL" id="KDN67962.1"/>
    </source>
</evidence>
<evidence type="ECO:0000313" key="8">
    <source>
        <dbReference type="Proteomes" id="UP000027238"/>
    </source>
</evidence>
<protein>
    <recommendedName>
        <fullName evidence="4">nitrilase</fullName>
        <ecNumber evidence="4">3.5.5.1</ecNumber>
    </recommendedName>
</protein>
<dbReference type="InterPro" id="IPR044149">
    <property type="entry name" value="Nitrilases_CHs"/>
</dbReference>
<evidence type="ECO:0000256" key="5">
    <source>
        <dbReference type="SAM" id="SignalP"/>
    </source>
</evidence>
<name>A0A066XG87_COLSU</name>
<keyword evidence="5" id="KW-0732">Signal</keyword>
<evidence type="ECO:0000256" key="2">
    <source>
        <dbReference type="ARBA" id="ARBA00022801"/>
    </source>
</evidence>
<dbReference type="STRING" id="1173701.A0A066XG87"/>
<sequence>MRSIQITLAANFLLGVSHGQCSSGYEAINVTAFKLAAIRQPPANFAQPVGLNKAWVELDLNATVAQALQTISEAKDDGVAFLAFPELYFPGYPVTINTAYTADQIAQYVSQSMALDGPDFEALAAAFKAAGMYGSFGFSERDGDAIYMSQALIGPEGATLIHRRKLRPSGVERSIWSDGDPSGLTVTATQHGRMGMLECWGHFHPTMTFPMLAQMEDIHVAAFPYCPDIGSDPLAWESTEVGLASARAYATNSNAVVLMPCVGASAIFNAGGAMANYTDATTNTAWKYITTTVDTTRFRNLGKPQYDLEGEQSWAALQYMMQKFPAQIPRGNSTFFNKVYNSVRKITTA</sequence>
<dbReference type="EMBL" id="JMSE01000750">
    <property type="protein sequence ID" value="KDN67962.1"/>
    <property type="molecule type" value="Genomic_DNA"/>
</dbReference>
<evidence type="ECO:0000256" key="1">
    <source>
        <dbReference type="ARBA" id="ARBA00008129"/>
    </source>
</evidence>
<dbReference type="InterPro" id="IPR036526">
    <property type="entry name" value="C-N_Hydrolase_sf"/>
</dbReference>
<dbReference type="eggNOG" id="KOG0805">
    <property type="taxonomic scope" value="Eukaryota"/>
</dbReference>
<comment type="similarity">
    <text evidence="1">Belongs to the carbon-nitrogen hydrolase superfamily. Nitrilase family.</text>
</comment>
<dbReference type="SUPFAM" id="SSF56317">
    <property type="entry name" value="Carbon-nitrogen hydrolase"/>
    <property type="match status" value="1"/>
</dbReference>
<reference evidence="8" key="1">
    <citation type="journal article" date="2014" name="Genome Announc.">
        <title>Draft genome sequence of Colletotrichum sublineola, a destructive pathogen of cultivated sorghum.</title>
        <authorList>
            <person name="Baroncelli R."/>
            <person name="Sanz-Martin J.M."/>
            <person name="Rech G.E."/>
            <person name="Sukno S.A."/>
            <person name="Thon M.R."/>
        </authorList>
    </citation>
    <scope>NUCLEOTIDE SEQUENCE [LARGE SCALE GENOMIC DNA]</scope>
    <source>
        <strain evidence="8">TX430BB</strain>
    </source>
</reference>
<evidence type="ECO:0000256" key="4">
    <source>
        <dbReference type="ARBA" id="ARBA00039045"/>
    </source>
</evidence>
<dbReference type="AlphaFoldDB" id="A0A066XG87"/>
<dbReference type="OrthoDB" id="10250282at2759"/>
<dbReference type="HOGENOM" id="CLU_797174_0_0_1"/>
<organism evidence="7 8">
    <name type="scientific">Colletotrichum sublineola</name>
    <name type="common">Sorghum anthracnose fungus</name>
    <dbReference type="NCBI Taxonomy" id="1173701"/>
    <lineage>
        <taxon>Eukaryota</taxon>
        <taxon>Fungi</taxon>
        <taxon>Dikarya</taxon>
        <taxon>Ascomycota</taxon>
        <taxon>Pezizomycotina</taxon>
        <taxon>Sordariomycetes</taxon>
        <taxon>Hypocreomycetidae</taxon>
        <taxon>Glomerellales</taxon>
        <taxon>Glomerellaceae</taxon>
        <taxon>Colletotrichum</taxon>
        <taxon>Colletotrichum graminicola species complex</taxon>
    </lineage>
</organism>
<dbReference type="Pfam" id="PF00795">
    <property type="entry name" value="CN_hydrolase"/>
    <property type="match status" value="1"/>
</dbReference>
<dbReference type="OMA" id="RWGLLEC"/>
<accession>A0A066XG87</accession>
<feature type="domain" description="CN hydrolase" evidence="6">
    <location>
        <begin position="33"/>
        <end position="295"/>
    </location>
</feature>
<evidence type="ECO:0000256" key="3">
    <source>
        <dbReference type="ARBA" id="ARBA00036406"/>
    </source>
</evidence>
<dbReference type="GO" id="GO:0000257">
    <property type="term" value="F:nitrilase activity"/>
    <property type="evidence" value="ECO:0007669"/>
    <property type="project" value="UniProtKB-EC"/>
</dbReference>
<keyword evidence="8" id="KW-1185">Reference proteome</keyword>
<feature type="signal peptide" evidence="5">
    <location>
        <begin position="1"/>
        <end position="19"/>
    </location>
</feature>
<feature type="chain" id="PRO_5001633930" description="nitrilase" evidence="5">
    <location>
        <begin position="20"/>
        <end position="349"/>
    </location>
</feature>
<dbReference type="PANTHER" id="PTHR46044">
    <property type="entry name" value="NITRILASE"/>
    <property type="match status" value="1"/>
</dbReference>
<comment type="catalytic activity">
    <reaction evidence="3">
        <text>a nitrile + 2 H2O = a carboxylate + NH4(+)</text>
        <dbReference type="Rhea" id="RHEA:21724"/>
        <dbReference type="ChEBI" id="CHEBI:15377"/>
        <dbReference type="ChEBI" id="CHEBI:18379"/>
        <dbReference type="ChEBI" id="CHEBI:28938"/>
        <dbReference type="ChEBI" id="CHEBI:29067"/>
        <dbReference type="EC" id="3.5.5.1"/>
    </reaction>
</comment>